<feature type="compositionally biased region" description="Basic and acidic residues" evidence="3">
    <location>
        <begin position="257"/>
        <end position="300"/>
    </location>
</feature>
<dbReference type="AlphaFoldDB" id="A0A151H1M2"/>
<dbReference type="Gene3D" id="2.40.50.770">
    <property type="entry name" value="RecQ-mediated genome instability protein Rmi1, C-terminal domain"/>
    <property type="match status" value="1"/>
</dbReference>
<gene>
    <name evidence="5" type="ORF">TGPRC2_220260</name>
</gene>
<dbReference type="InterPro" id="IPR042470">
    <property type="entry name" value="RMI1_N_C_sf"/>
</dbReference>
<dbReference type="OrthoDB" id="333055at2759"/>
<dbReference type="EMBL" id="AHZP02002704">
    <property type="protein sequence ID" value="KYK63266.1"/>
    <property type="molecule type" value="Genomic_DNA"/>
</dbReference>
<feature type="compositionally biased region" description="Basic and acidic residues" evidence="3">
    <location>
        <begin position="209"/>
        <end position="228"/>
    </location>
</feature>
<dbReference type="InterPro" id="IPR013894">
    <property type="entry name" value="RMI1_OB"/>
</dbReference>
<dbReference type="PANTHER" id="PTHR14790:SF15">
    <property type="entry name" value="RECQ-MEDIATED GENOME INSTABILITY PROTEIN 1"/>
    <property type="match status" value="1"/>
</dbReference>
<feature type="compositionally biased region" description="Basic and acidic residues" evidence="3">
    <location>
        <begin position="421"/>
        <end position="430"/>
    </location>
</feature>
<comment type="similarity">
    <text evidence="1">Belongs to the RMI1 family.</text>
</comment>
<evidence type="ECO:0000256" key="2">
    <source>
        <dbReference type="ARBA" id="ARBA00018987"/>
    </source>
</evidence>
<feature type="domain" description="RecQ mediated genome instability protein 1 OB-fold" evidence="4">
    <location>
        <begin position="74"/>
        <end position="196"/>
    </location>
</feature>
<feature type="region of interest" description="Disordered" evidence="3">
    <location>
        <begin position="387"/>
        <end position="469"/>
    </location>
</feature>
<feature type="region of interest" description="Disordered" evidence="3">
    <location>
        <begin position="483"/>
        <end position="536"/>
    </location>
</feature>
<dbReference type="VEuPathDB" id="ToxoDB:TGPRC2_220260"/>
<comment type="caution">
    <text evidence="5">The sequence shown here is derived from an EMBL/GenBank/DDBJ whole genome shotgun (WGS) entry which is preliminary data.</text>
</comment>
<evidence type="ECO:0000313" key="5">
    <source>
        <dbReference type="EMBL" id="KYK63266.1"/>
    </source>
</evidence>
<feature type="compositionally biased region" description="Low complexity" evidence="3">
    <location>
        <begin position="310"/>
        <end position="322"/>
    </location>
</feature>
<dbReference type="Proteomes" id="UP000075225">
    <property type="component" value="Unassembled WGS sequence"/>
</dbReference>
<accession>A0A151H1M2</accession>
<organism evidence="5 6">
    <name type="scientific">Toxoplasma gondii TgCatPRC2</name>
    <dbReference type="NCBI Taxonomy" id="1130821"/>
    <lineage>
        <taxon>Eukaryota</taxon>
        <taxon>Sar</taxon>
        <taxon>Alveolata</taxon>
        <taxon>Apicomplexa</taxon>
        <taxon>Conoidasida</taxon>
        <taxon>Coccidia</taxon>
        <taxon>Eucoccidiorida</taxon>
        <taxon>Eimeriorina</taxon>
        <taxon>Sarcocystidae</taxon>
        <taxon>Toxoplasma</taxon>
    </lineage>
</organism>
<dbReference type="GO" id="GO:0000724">
    <property type="term" value="P:double-strand break repair via homologous recombination"/>
    <property type="evidence" value="ECO:0007669"/>
    <property type="project" value="TreeGrafter"/>
</dbReference>
<dbReference type="GO" id="GO:0031422">
    <property type="term" value="C:RecQ family helicase-topoisomerase III complex"/>
    <property type="evidence" value="ECO:0007669"/>
    <property type="project" value="TreeGrafter"/>
</dbReference>
<protein>
    <recommendedName>
        <fullName evidence="2">RecQ-mediated genome instability protein 1</fullName>
    </recommendedName>
</protein>
<evidence type="ECO:0000256" key="3">
    <source>
        <dbReference type="SAM" id="MobiDB-lite"/>
    </source>
</evidence>
<name>A0A151H1M2_TOXGO</name>
<evidence type="ECO:0000313" key="6">
    <source>
        <dbReference type="Proteomes" id="UP000075225"/>
    </source>
</evidence>
<feature type="compositionally biased region" description="Low complexity" evidence="3">
    <location>
        <begin position="503"/>
        <end position="512"/>
    </location>
</feature>
<dbReference type="GO" id="GO:0000712">
    <property type="term" value="P:resolution of meiotic recombination intermediates"/>
    <property type="evidence" value="ECO:0007669"/>
    <property type="project" value="TreeGrafter"/>
</dbReference>
<feature type="compositionally biased region" description="Basic and acidic residues" evidence="3">
    <location>
        <begin position="323"/>
        <end position="334"/>
    </location>
</feature>
<evidence type="ECO:0000256" key="1">
    <source>
        <dbReference type="ARBA" id="ARBA00006395"/>
    </source>
</evidence>
<dbReference type="PANTHER" id="PTHR14790">
    <property type="entry name" value="RECQ-MEDIATED GENOME INSTABILITY PROTEIN 1 RMI1"/>
    <property type="match status" value="1"/>
</dbReference>
<feature type="region of interest" description="Disordered" evidence="3">
    <location>
        <begin position="254"/>
        <end position="368"/>
    </location>
</feature>
<sequence>MAVPAAVLSQLRQQWNVNFKPEALELLPILLADACDDSASGGSRAASGSVSLQTLQRFLLTSDLRSLRLSPPLPEGFLAQKTSSALAAPLFLMLLSSRDITLPSKEGEEDFRSAAAAPCYRGHKRRMLLLKLTDGAGCTYTAIEHHFCRQLDVPLVPGLKMLVAAGTRVTNGLLLLEPATVQVLGGAVASLESAFKLREHVQQARLHRKAESEAPGREAGTGKEDEGPPRFLPFSYAAAKKALEAGKEVVAAALESQQKKSSREKAQSARRGEDREDARKAMQQLKDERHAGESGSKLERFQQQAEPKKAAVQALVVNQAARGRGDRRPAREEGEGASPRGRGGRGFGGRGRRKRDNDFENEGLYMKDSKAPVAYNLLDLICKEKPSAAMDSEQAPERDERPAVSMGVVSTPHRPPAASKLDSRETDRGRATGSVPQPNRGGRGRGRNRGGGFGGESSPQGGHVEGTRGGTFFSYYYAEDPASKQLSSHAPSHHRSSPGGGHSPYNASAPHPFSSPSPSPSYPAQSGSAHASLSHVQAGGAVGRDLAAAAFPSTVGPEQLRGARERGRGGPRGGGRGRGGGGRGKREFQSERGF</sequence>
<feature type="compositionally biased region" description="Basic and acidic residues" evidence="3">
    <location>
        <begin position="584"/>
        <end position="594"/>
    </location>
</feature>
<feature type="region of interest" description="Disordered" evidence="3">
    <location>
        <begin position="205"/>
        <end position="232"/>
    </location>
</feature>
<proteinExistence type="inferred from homology"/>
<reference evidence="6" key="1">
    <citation type="submission" date="2016-03" db="EMBL/GenBank/DDBJ databases">
        <authorList>
            <person name="Sibley D."/>
            <person name="Venepally P."/>
            <person name="Karamycheva S."/>
            <person name="Hadjithomas M."/>
            <person name="Khan A."/>
            <person name="Brunk B."/>
            <person name="Roos D."/>
            <person name="Caler E."/>
            <person name="Lorenzi H."/>
        </authorList>
    </citation>
    <scope>NUCLEOTIDE SEQUENCE [LARGE SCALE GENOMIC DNA]</scope>
    <source>
        <strain evidence="6">TgCatPRC2</strain>
    </source>
</reference>
<dbReference type="GO" id="GO:0016604">
    <property type="term" value="C:nuclear body"/>
    <property type="evidence" value="ECO:0007669"/>
    <property type="project" value="TreeGrafter"/>
</dbReference>
<feature type="region of interest" description="Disordered" evidence="3">
    <location>
        <begin position="549"/>
        <end position="594"/>
    </location>
</feature>
<evidence type="ECO:0000259" key="4">
    <source>
        <dbReference type="Pfam" id="PF08585"/>
    </source>
</evidence>
<feature type="compositionally biased region" description="Gly residues" evidence="3">
    <location>
        <begin position="570"/>
        <end position="582"/>
    </location>
</feature>
<dbReference type="Pfam" id="PF08585">
    <property type="entry name" value="RMI1_N_C"/>
    <property type="match status" value="1"/>
</dbReference>